<dbReference type="InterPro" id="IPR020631">
    <property type="entry name" value="THF_DH/CycHdrlase_NAD-bd_dom"/>
</dbReference>
<organism evidence="14 15">
    <name type="scientific">Paracoccus rhizosphaerae</name>
    <dbReference type="NCBI Taxonomy" id="1133347"/>
    <lineage>
        <taxon>Bacteria</taxon>
        <taxon>Pseudomonadati</taxon>
        <taxon>Pseudomonadota</taxon>
        <taxon>Alphaproteobacteria</taxon>
        <taxon>Rhodobacterales</taxon>
        <taxon>Paracoccaceae</taxon>
        <taxon>Paracoccus</taxon>
    </lineage>
</organism>
<evidence type="ECO:0000256" key="4">
    <source>
        <dbReference type="ARBA" id="ARBA00022755"/>
    </source>
</evidence>
<evidence type="ECO:0000256" key="1">
    <source>
        <dbReference type="ARBA" id="ARBA00004777"/>
    </source>
</evidence>
<dbReference type="SUPFAM" id="SSF51735">
    <property type="entry name" value="NAD(P)-binding Rossmann-fold domains"/>
    <property type="match status" value="1"/>
</dbReference>
<evidence type="ECO:0000256" key="9">
    <source>
        <dbReference type="ARBA" id="ARBA00023167"/>
    </source>
</evidence>
<comment type="caution">
    <text evidence="14">The sequence shown here is derived from an EMBL/GenBank/DDBJ whole genome shotgun (WGS) entry which is preliminary data.</text>
</comment>
<keyword evidence="9 11" id="KW-0486">Methionine biosynthesis</keyword>
<dbReference type="InterPro" id="IPR036291">
    <property type="entry name" value="NAD(P)-bd_dom_sf"/>
</dbReference>
<dbReference type="EMBL" id="JBHLWQ010000183">
    <property type="protein sequence ID" value="MFC0202289.1"/>
    <property type="molecule type" value="Genomic_DNA"/>
</dbReference>
<proteinExistence type="inferred from homology"/>
<evidence type="ECO:0000256" key="7">
    <source>
        <dbReference type="ARBA" id="ARBA00023002"/>
    </source>
</evidence>
<keyword evidence="4 11" id="KW-0658">Purine biosynthesis</keyword>
<comment type="pathway">
    <text evidence="1 11">One-carbon metabolism; tetrahydrofolate interconversion.</text>
</comment>
<feature type="binding site" evidence="11">
    <location>
        <position position="242"/>
    </location>
    <ligand>
        <name>NADP(+)</name>
        <dbReference type="ChEBI" id="CHEBI:58349"/>
    </ligand>
</feature>
<dbReference type="EC" id="3.5.4.9" evidence="11"/>
<dbReference type="Proteomes" id="UP001589795">
    <property type="component" value="Unassembled WGS sequence"/>
</dbReference>
<evidence type="ECO:0000259" key="13">
    <source>
        <dbReference type="Pfam" id="PF02882"/>
    </source>
</evidence>
<protein>
    <recommendedName>
        <fullName evidence="11">Bifunctional protein FolD</fullName>
    </recommendedName>
    <domain>
        <recommendedName>
            <fullName evidence="11">Methylenetetrahydrofolate dehydrogenase</fullName>
            <ecNumber evidence="11">1.5.1.5</ecNumber>
        </recommendedName>
    </domain>
    <domain>
        <recommendedName>
            <fullName evidence="11">Methenyltetrahydrofolate cyclohydrolase</fullName>
            <ecNumber evidence="11">3.5.4.9</ecNumber>
        </recommendedName>
    </domain>
</protein>
<keyword evidence="10 11" id="KW-0511">Multifunctional enzyme</keyword>
<evidence type="ECO:0000313" key="15">
    <source>
        <dbReference type="Proteomes" id="UP001589795"/>
    </source>
</evidence>
<name>A0ABV6CNG1_9RHOB</name>
<evidence type="ECO:0000256" key="6">
    <source>
        <dbReference type="ARBA" id="ARBA00022857"/>
    </source>
</evidence>
<dbReference type="NCBIfam" id="NF010785">
    <property type="entry name" value="PRK14188.1"/>
    <property type="match status" value="1"/>
</dbReference>
<dbReference type="PROSITE" id="PS00767">
    <property type="entry name" value="THF_DHG_CYH_2"/>
    <property type="match status" value="1"/>
</dbReference>
<evidence type="ECO:0000256" key="2">
    <source>
        <dbReference type="ARBA" id="ARBA00022563"/>
    </source>
</evidence>
<comment type="similarity">
    <text evidence="11">Belongs to the tetrahydrofolate dehydrogenase/cyclohydrolase family.</text>
</comment>
<keyword evidence="2 11" id="KW-0554">One-carbon metabolism</keyword>
<reference evidence="14 15" key="1">
    <citation type="submission" date="2024-09" db="EMBL/GenBank/DDBJ databases">
        <authorList>
            <person name="Sun Q."/>
            <person name="Mori K."/>
        </authorList>
    </citation>
    <scope>NUCLEOTIDE SEQUENCE [LARGE SCALE GENOMIC DNA]</scope>
    <source>
        <strain evidence="14 15">CCM 7904</strain>
    </source>
</reference>
<keyword evidence="3 11" id="KW-0028">Amino-acid biosynthesis</keyword>
<evidence type="ECO:0000256" key="3">
    <source>
        <dbReference type="ARBA" id="ARBA00022605"/>
    </source>
</evidence>
<dbReference type="InterPro" id="IPR020867">
    <property type="entry name" value="THF_DH/CycHdrlase_CS"/>
</dbReference>
<keyword evidence="8 11" id="KW-0368">Histidine biosynthesis</keyword>
<dbReference type="HAMAP" id="MF_01576">
    <property type="entry name" value="THF_DHG_CYH"/>
    <property type="match status" value="1"/>
</dbReference>
<dbReference type="PANTHER" id="PTHR48099:SF5">
    <property type="entry name" value="C-1-TETRAHYDROFOLATE SYNTHASE, CYTOPLASMIC"/>
    <property type="match status" value="1"/>
</dbReference>
<comment type="subunit">
    <text evidence="11">Homodimer.</text>
</comment>
<evidence type="ECO:0000256" key="8">
    <source>
        <dbReference type="ARBA" id="ARBA00023102"/>
    </source>
</evidence>
<keyword evidence="6 11" id="KW-0521">NADP</keyword>
<evidence type="ECO:0000256" key="5">
    <source>
        <dbReference type="ARBA" id="ARBA00022801"/>
    </source>
</evidence>
<comment type="function">
    <text evidence="11">Catalyzes the oxidation of 5,10-methylenetetrahydrofolate to 5,10-methenyltetrahydrofolate and then the hydrolysis of 5,10-methenyltetrahydrofolate to 10-formyltetrahydrofolate.</text>
</comment>
<dbReference type="Gene3D" id="3.40.50.10860">
    <property type="entry name" value="Leucine Dehydrogenase, chain A, domain 1"/>
    <property type="match status" value="1"/>
</dbReference>
<dbReference type="EC" id="1.5.1.5" evidence="11"/>
<dbReference type="PANTHER" id="PTHR48099">
    <property type="entry name" value="C-1-TETRAHYDROFOLATE SYNTHASE, CYTOPLASMIC-RELATED"/>
    <property type="match status" value="1"/>
</dbReference>
<evidence type="ECO:0000313" key="14">
    <source>
        <dbReference type="EMBL" id="MFC0202289.1"/>
    </source>
</evidence>
<dbReference type="Pfam" id="PF00763">
    <property type="entry name" value="THF_DHG_CYH"/>
    <property type="match status" value="1"/>
</dbReference>
<dbReference type="RefSeq" id="WP_265506937.1">
    <property type="nucleotide sequence ID" value="NZ_JAOTBE010000020.1"/>
</dbReference>
<comment type="catalytic activity">
    <reaction evidence="11">
        <text>(6R)-5,10-methylene-5,6,7,8-tetrahydrofolate + NADP(+) = (6R)-5,10-methenyltetrahydrofolate + NADPH</text>
        <dbReference type="Rhea" id="RHEA:22812"/>
        <dbReference type="ChEBI" id="CHEBI:15636"/>
        <dbReference type="ChEBI" id="CHEBI:57455"/>
        <dbReference type="ChEBI" id="CHEBI:57783"/>
        <dbReference type="ChEBI" id="CHEBI:58349"/>
        <dbReference type="EC" id="1.5.1.5"/>
    </reaction>
</comment>
<dbReference type="PRINTS" id="PR00085">
    <property type="entry name" value="THFDHDRGNASE"/>
</dbReference>
<gene>
    <name evidence="11 14" type="primary">folD</name>
    <name evidence="14" type="ORF">ACFFIZ_18775</name>
</gene>
<feature type="binding site" evidence="11">
    <location>
        <begin position="176"/>
        <end position="178"/>
    </location>
    <ligand>
        <name>NADP(+)</name>
        <dbReference type="ChEBI" id="CHEBI:58349"/>
    </ligand>
</feature>
<keyword evidence="7 11" id="KW-0560">Oxidoreductase</keyword>
<sequence>MAEAAMQQRPATAAIIDGKAHAAGLGDRIAHHVQDFTTHTGRAPGLAVVLVGSDPASEVYVRSKGRMARKLGMESFEHVLPETVSQADLMALVARLNADDAVDGILVQLPLPGDLDSLAVIKAIDPAKDVDGLHPENAGYLASGLPGLVSCTPLGCLMLLKDSLGNLSGLDAIVVGRSILVGKPMAQLLLAENCTVTMAHSRTRDLAAKVGQADIVVAAVGSAEMIKGDWIKEGATVIDVGTSRVIRDGEKRLVGDVDFASASQRARAITPVPGGVGPMTIMTLMHNTMLAAFRRAGLPSPMLD</sequence>
<keyword evidence="5 11" id="KW-0378">Hydrolase</keyword>
<feature type="domain" description="Tetrahydrofolate dehydrogenase/cyclohydrolase NAD(P)-binding" evidence="13">
    <location>
        <begin position="150"/>
        <end position="293"/>
    </location>
</feature>
<evidence type="ECO:0000259" key="12">
    <source>
        <dbReference type="Pfam" id="PF00763"/>
    </source>
</evidence>
<evidence type="ECO:0000256" key="11">
    <source>
        <dbReference type="HAMAP-Rule" id="MF_01576"/>
    </source>
</evidence>
<dbReference type="CDD" id="cd01080">
    <property type="entry name" value="NAD_bind_m-THF_DH_Cyclohyd"/>
    <property type="match status" value="1"/>
</dbReference>
<dbReference type="InterPro" id="IPR046346">
    <property type="entry name" value="Aminoacid_DH-like_N_sf"/>
</dbReference>
<dbReference type="PROSITE" id="PS00766">
    <property type="entry name" value="THF_DHG_CYH_1"/>
    <property type="match status" value="1"/>
</dbReference>
<dbReference type="Pfam" id="PF02882">
    <property type="entry name" value="THF_DHG_CYH_C"/>
    <property type="match status" value="1"/>
</dbReference>
<feature type="domain" description="Tetrahydrofolate dehydrogenase/cyclohydrolase catalytic" evidence="12">
    <location>
        <begin position="16"/>
        <end position="131"/>
    </location>
</feature>
<keyword evidence="15" id="KW-1185">Reference proteome</keyword>
<dbReference type="NCBIfam" id="NF010783">
    <property type="entry name" value="PRK14186.1"/>
    <property type="match status" value="1"/>
</dbReference>
<dbReference type="SUPFAM" id="SSF53223">
    <property type="entry name" value="Aminoacid dehydrogenase-like, N-terminal domain"/>
    <property type="match status" value="1"/>
</dbReference>
<dbReference type="InterPro" id="IPR000672">
    <property type="entry name" value="THF_DH/CycHdrlase"/>
</dbReference>
<evidence type="ECO:0000256" key="10">
    <source>
        <dbReference type="ARBA" id="ARBA00023268"/>
    </source>
</evidence>
<comment type="catalytic activity">
    <reaction evidence="11">
        <text>(6R)-5,10-methenyltetrahydrofolate + H2O = (6R)-10-formyltetrahydrofolate + H(+)</text>
        <dbReference type="Rhea" id="RHEA:23700"/>
        <dbReference type="ChEBI" id="CHEBI:15377"/>
        <dbReference type="ChEBI" id="CHEBI:15378"/>
        <dbReference type="ChEBI" id="CHEBI:57455"/>
        <dbReference type="ChEBI" id="CHEBI:195366"/>
        <dbReference type="EC" id="3.5.4.9"/>
    </reaction>
</comment>
<accession>A0ABV6CNG1</accession>
<dbReference type="InterPro" id="IPR020630">
    <property type="entry name" value="THF_DH/CycHdrlase_cat_dom"/>
</dbReference>
<comment type="caution">
    <text evidence="11">Lacks conserved residue(s) required for the propagation of feature annotation.</text>
</comment>
<dbReference type="Gene3D" id="3.40.50.720">
    <property type="entry name" value="NAD(P)-binding Rossmann-like Domain"/>
    <property type="match status" value="1"/>
</dbReference>